<keyword evidence="3" id="KW-1185">Reference proteome</keyword>
<reference evidence="2 3" key="1">
    <citation type="journal article" date="2018" name="Science">
        <title>The opium poppy genome and morphinan production.</title>
        <authorList>
            <person name="Guo L."/>
            <person name="Winzer T."/>
            <person name="Yang X."/>
            <person name="Li Y."/>
            <person name="Ning Z."/>
            <person name="He Z."/>
            <person name="Teodor R."/>
            <person name="Lu Y."/>
            <person name="Bowser T.A."/>
            <person name="Graham I.A."/>
            <person name="Ye K."/>
        </authorList>
    </citation>
    <scope>NUCLEOTIDE SEQUENCE [LARGE SCALE GENOMIC DNA]</scope>
    <source>
        <strain evidence="3">cv. HN1</strain>
        <tissue evidence="2">Leaves</tissue>
    </source>
</reference>
<dbReference type="OrthoDB" id="1929779at2759"/>
<name>A0A4Y7K8A5_PAPSO</name>
<gene>
    <name evidence="2" type="ORF">C5167_031683</name>
</gene>
<dbReference type="Gramene" id="RZC68441">
    <property type="protein sequence ID" value="RZC68441"/>
    <property type="gene ID" value="C5167_031683"/>
</dbReference>
<proteinExistence type="predicted"/>
<accession>A0A4Y7K8A5</accession>
<dbReference type="EMBL" id="CM010721">
    <property type="protein sequence ID" value="RZC68441.1"/>
    <property type="molecule type" value="Genomic_DNA"/>
</dbReference>
<feature type="compositionally biased region" description="Polar residues" evidence="1">
    <location>
        <begin position="303"/>
        <end position="345"/>
    </location>
</feature>
<dbReference type="Proteomes" id="UP000316621">
    <property type="component" value="Chromosome 7"/>
</dbReference>
<dbReference type="STRING" id="3469.A0A4Y7K8A5"/>
<feature type="compositionally biased region" description="Low complexity" evidence="1">
    <location>
        <begin position="265"/>
        <end position="302"/>
    </location>
</feature>
<evidence type="ECO:0000313" key="3">
    <source>
        <dbReference type="Proteomes" id="UP000316621"/>
    </source>
</evidence>
<feature type="region of interest" description="Disordered" evidence="1">
    <location>
        <begin position="387"/>
        <end position="407"/>
    </location>
</feature>
<feature type="compositionally biased region" description="Low complexity" evidence="1">
    <location>
        <begin position="161"/>
        <end position="190"/>
    </location>
</feature>
<feature type="region of interest" description="Disordered" evidence="1">
    <location>
        <begin position="1"/>
        <end position="28"/>
    </location>
</feature>
<dbReference type="PANTHER" id="PTHR31949:SF3">
    <property type="entry name" value="RUN_FYVE DOMAIN PROTEIN"/>
    <property type="match status" value="1"/>
</dbReference>
<feature type="region of interest" description="Disordered" evidence="1">
    <location>
        <begin position="69"/>
        <end position="347"/>
    </location>
</feature>
<dbReference type="PANTHER" id="PTHR31949">
    <property type="entry name" value="GASTRIC MUCIN-LIKE PROTEIN"/>
    <property type="match status" value="1"/>
</dbReference>
<dbReference type="AlphaFoldDB" id="A0A4Y7K8A5"/>
<evidence type="ECO:0000313" key="2">
    <source>
        <dbReference type="EMBL" id="RZC68441.1"/>
    </source>
</evidence>
<protein>
    <submittedName>
        <fullName evidence="2">Uncharacterized protein</fullName>
    </submittedName>
</protein>
<sequence>MPPSPSWRCLPNEMNHKRGDTLDGGQFTKEKDDDLDLFNHLEMEEEDDFSLEPNDDLDESFSTKLRHFSTSKPGTTIPVRGESIDLLSGEGDKHDYDWLLTPPGSPVSTSLDNEASLETSSRVGRPRGQPLSTSRSFRAEKGYRNHRSSASPHRLSPSPISQARGRPSSASGGASRASSTPSSRAQTRSPCYPRNKPSTPPLESPPTTFQTTSLSLSRTSPAKTSRGGSPSPKFRAWQFDDPGFSLKTPPNLRTSIADRPTSYVRGSSPASRSGRGLSPSSKSSMGSPSTSRSERGSSPASRNGTDSSPRYWRQSMSPTASRSVSSLYSHDGDQSSPYSRCSMASSGDDDIGSLQSVSISSSSLSIRKVGIFPHKKIPTFAKMVSRTPSPSFATEKSSYSALRKTDKKTPQAKFRPLLLSAPNTTFSVEKENSSYQYHHMNSKNSSVVTSSDPSSVHVDVIDLYKDDHAECREETNNDSHDEVNRMNEKVEIDIHNPKIEGMTCEVSPCETEHLSHQKADVVSASISSSLNIENLECHKNETICSKCGKKFYVEVLIEDKNGICQDCNETDLCISLSTKLIPGVDLRHIDVHFQAELIKDKSLSELVPEVEVPKLTKLNTMIEPLIVTGEINAKQGKSCLLSNSFTRSIMEEGEIHLVKKKEVSQTVVGADHDRDNKSLHNMGDLSMEMDVFGDVETQIMESSRLQTFQGMDFSVSSVPYDSPHSRDGADKMRIFTAPSSAQFSPSKENIHCQPKLSCKKAEVANSENDLIINHCRYDLSSSVAETFYILEDAIVESCVDNDHDRREDPTHGGLVTVFKELETANESMLGFQIDCVAFLNAKCSLDVFDKHSVISALEKDDPIEPVGCPKQEIKNMCVEAAAIDTLPLCSSIVHNLAYQATSIATEKEKLIHVDDYWTTVTSFGKTSYNEDSHVMTINSPSLNSMKEMQKVEMKGKSLSTKKGISINTSIKSQEPMKNTETVTNRGDIIIPQKVEAKCSCIVM</sequence>
<feature type="compositionally biased region" description="Polar residues" evidence="1">
    <location>
        <begin position="387"/>
        <end position="400"/>
    </location>
</feature>
<dbReference type="GO" id="GO:0043622">
    <property type="term" value="P:cortical microtubule organization"/>
    <property type="evidence" value="ECO:0007669"/>
    <property type="project" value="TreeGrafter"/>
</dbReference>
<feature type="compositionally biased region" description="Polar residues" evidence="1">
    <location>
        <begin position="106"/>
        <end position="122"/>
    </location>
</feature>
<organism evidence="2 3">
    <name type="scientific">Papaver somniferum</name>
    <name type="common">Opium poppy</name>
    <dbReference type="NCBI Taxonomy" id="3469"/>
    <lineage>
        <taxon>Eukaryota</taxon>
        <taxon>Viridiplantae</taxon>
        <taxon>Streptophyta</taxon>
        <taxon>Embryophyta</taxon>
        <taxon>Tracheophyta</taxon>
        <taxon>Spermatophyta</taxon>
        <taxon>Magnoliopsida</taxon>
        <taxon>Ranunculales</taxon>
        <taxon>Papaveraceae</taxon>
        <taxon>Papaveroideae</taxon>
        <taxon>Papaver</taxon>
    </lineage>
</organism>
<dbReference type="GO" id="GO:0055028">
    <property type="term" value="C:cortical microtubule"/>
    <property type="evidence" value="ECO:0007669"/>
    <property type="project" value="TreeGrafter"/>
</dbReference>
<evidence type="ECO:0000256" key="1">
    <source>
        <dbReference type="SAM" id="MobiDB-lite"/>
    </source>
</evidence>
<feature type="compositionally biased region" description="Polar residues" evidence="1">
    <location>
        <begin position="209"/>
        <end position="228"/>
    </location>
</feature>